<accession>X0Y8I7</accession>
<reference evidence="1" key="1">
    <citation type="journal article" date="2014" name="Front. Microbiol.">
        <title>High frequency of phylogenetically diverse reductive dehalogenase-homologous genes in deep subseafloor sedimentary metagenomes.</title>
        <authorList>
            <person name="Kawai M."/>
            <person name="Futagami T."/>
            <person name="Toyoda A."/>
            <person name="Takaki Y."/>
            <person name="Nishi S."/>
            <person name="Hori S."/>
            <person name="Arai W."/>
            <person name="Tsubouchi T."/>
            <person name="Morono Y."/>
            <person name="Uchiyama I."/>
            <person name="Ito T."/>
            <person name="Fujiyama A."/>
            <person name="Inagaki F."/>
            <person name="Takami H."/>
        </authorList>
    </citation>
    <scope>NUCLEOTIDE SEQUENCE</scope>
    <source>
        <strain evidence="1">Expedition CK06-06</strain>
    </source>
</reference>
<feature type="non-terminal residue" evidence="1">
    <location>
        <position position="1"/>
    </location>
</feature>
<evidence type="ECO:0000313" key="1">
    <source>
        <dbReference type="EMBL" id="GAG45023.1"/>
    </source>
</evidence>
<gene>
    <name evidence="1" type="ORF">S01H1_76574</name>
</gene>
<comment type="caution">
    <text evidence="1">The sequence shown here is derived from an EMBL/GenBank/DDBJ whole genome shotgun (WGS) entry which is preliminary data.</text>
</comment>
<protein>
    <submittedName>
        <fullName evidence="1">Uncharacterized protein</fullName>
    </submittedName>
</protein>
<dbReference type="AlphaFoldDB" id="X0Y8I7"/>
<organism evidence="1">
    <name type="scientific">marine sediment metagenome</name>
    <dbReference type="NCBI Taxonomy" id="412755"/>
    <lineage>
        <taxon>unclassified sequences</taxon>
        <taxon>metagenomes</taxon>
        <taxon>ecological metagenomes</taxon>
    </lineage>
</organism>
<sequence>PFFDSCEILIFQGRPCKVPHGYEQLLTKMYGDWQTPQPGKKGNNTRLVKYDAKGQYGKSM</sequence>
<name>X0Y8I7_9ZZZZ</name>
<proteinExistence type="predicted"/>
<dbReference type="EMBL" id="BARS01051400">
    <property type="protein sequence ID" value="GAG45023.1"/>
    <property type="molecule type" value="Genomic_DNA"/>
</dbReference>